<proteinExistence type="predicted"/>
<gene>
    <name evidence="2" type="ORF">ACFQKD_01035</name>
</gene>
<feature type="domain" description="DUF8131" evidence="1">
    <location>
        <begin position="1"/>
        <end position="61"/>
    </location>
</feature>
<dbReference type="GeneID" id="79271855"/>
<organism evidence="2 3">
    <name type="scientific">Halobaculum marinum</name>
    <dbReference type="NCBI Taxonomy" id="3031996"/>
    <lineage>
        <taxon>Archaea</taxon>
        <taxon>Methanobacteriati</taxon>
        <taxon>Methanobacteriota</taxon>
        <taxon>Stenosarchaea group</taxon>
        <taxon>Halobacteria</taxon>
        <taxon>Halobacteriales</taxon>
        <taxon>Haloferacaceae</taxon>
        <taxon>Halobaculum</taxon>
    </lineage>
</organism>
<dbReference type="InterPro" id="IPR058444">
    <property type="entry name" value="DUF8131"/>
</dbReference>
<sequence length="64" mass="6739">MTPRTVAAVALVVLVPLWAYTLLGSGALYEAVMSTVSVGVIVYSLYMAFGPHEAGDDHSDATPR</sequence>
<dbReference type="AlphaFoldDB" id="A0ABD5WXC1"/>
<evidence type="ECO:0000313" key="2">
    <source>
        <dbReference type="EMBL" id="MFC7095877.1"/>
    </source>
</evidence>
<accession>A0ABD5WXC1</accession>
<evidence type="ECO:0000259" key="1">
    <source>
        <dbReference type="Pfam" id="PF26452"/>
    </source>
</evidence>
<keyword evidence="3" id="KW-1185">Reference proteome</keyword>
<name>A0ABD5WXC1_9EURY</name>
<dbReference type="Pfam" id="PF26452">
    <property type="entry name" value="DUF8131"/>
    <property type="match status" value="1"/>
</dbReference>
<dbReference type="RefSeq" id="WP_276239862.1">
    <property type="nucleotide sequence ID" value="NZ_CP119991.1"/>
</dbReference>
<dbReference type="Proteomes" id="UP001596388">
    <property type="component" value="Unassembled WGS sequence"/>
</dbReference>
<comment type="caution">
    <text evidence="2">The sequence shown here is derived from an EMBL/GenBank/DDBJ whole genome shotgun (WGS) entry which is preliminary data.</text>
</comment>
<reference evidence="2 3" key="1">
    <citation type="journal article" date="2019" name="Int. J. Syst. Evol. Microbiol.">
        <title>The Global Catalogue of Microorganisms (GCM) 10K type strain sequencing project: providing services to taxonomists for standard genome sequencing and annotation.</title>
        <authorList>
            <consortium name="The Broad Institute Genomics Platform"/>
            <consortium name="The Broad Institute Genome Sequencing Center for Infectious Disease"/>
            <person name="Wu L."/>
            <person name="Ma J."/>
        </authorList>
    </citation>
    <scope>NUCLEOTIDE SEQUENCE [LARGE SCALE GENOMIC DNA]</scope>
    <source>
        <strain evidence="2 3">DT55</strain>
    </source>
</reference>
<protein>
    <recommendedName>
        <fullName evidence="1">DUF8131 domain-containing protein</fullName>
    </recommendedName>
</protein>
<evidence type="ECO:0000313" key="3">
    <source>
        <dbReference type="Proteomes" id="UP001596388"/>
    </source>
</evidence>
<dbReference type="EMBL" id="JBHTAG010000001">
    <property type="protein sequence ID" value="MFC7095877.1"/>
    <property type="molecule type" value="Genomic_DNA"/>
</dbReference>